<accession>A0A6A4YWR2</accession>
<dbReference type="AlphaFoldDB" id="A0A6A4YWR2"/>
<feature type="region of interest" description="Disordered" evidence="1">
    <location>
        <begin position="136"/>
        <end position="158"/>
    </location>
</feature>
<comment type="caution">
    <text evidence="2">The sequence shown here is derived from an EMBL/GenBank/DDBJ whole genome shotgun (WGS) entry which is preliminary data.</text>
</comment>
<evidence type="ECO:0000256" key="1">
    <source>
        <dbReference type="SAM" id="MobiDB-lite"/>
    </source>
</evidence>
<feature type="non-terminal residue" evidence="2">
    <location>
        <position position="1"/>
    </location>
</feature>
<gene>
    <name evidence="2" type="ORF">As57867_007909</name>
</gene>
<protein>
    <submittedName>
        <fullName evidence="2">Uncharacterized protein</fullName>
    </submittedName>
</protein>
<reference evidence="2" key="1">
    <citation type="submission" date="2019-06" db="EMBL/GenBank/DDBJ databases">
        <title>Genomics analysis of Aphanomyces spp. identifies a new class of oomycete effector associated with host adaptation.</title>
        <authorList>
            <person name="Gaulin E."/>
        </authorList>
    </citation>
    <scope>NUCLEOTIDE SEQUENCE</scope>
    <source>
        <strain evidence="2">CBS 578.67</strain>
    </source>
</reference>
<sequence length="224" mass="24085">VCFVVGRELHQAVPMLEALQAIVGPCVIIVGGDADDKGKTEAVASECKAHGALYFAALPVELVALRTVIQRALERGPHTYIFRRKQPPQEKPLTILFNALHRRNGCAANIIADPAAAATTGHRSWFKPKGHHLPSLADMNVSPGHATNDTHTKDTPVWPPPILASSFATGPTSLPIVSSVSLVHSSPQLNPRSSKRSNRSNRSSRSSARSSHRSTATRGYESDL</sequence>
<organism evidence="2">
    <name type="scientific">Aphanomyces stellatus</name>
    <dbReference type="NCBI Taxonomy" id="120398"/>
    <lineage>
        <taxon>Eukaryota</taxon>
        <taxon>Sar</taxon>
        <taxon>Stramenopiles</taxon>
        <taxon>Oomycota</taxon>
        <taxon>Saprolegniomycetes</taxon>
        <taxon>Saprolegniales</taxon>
        <taxon>Verrucalvaceae</taxon>
        <taxon>Aphanomyces</taxon>
    </lineage>
</organism>
<proteinExistence type="predicted"/>
<dbReference type="EMBL" id="VJMH01005003">
    <property type="protein sequence ID" value="KAF0701632.1"/>
    <property type="molecule type" value="Genomic_DNA"/>
</dbReference>
<feature type="compositionally biased region" description="Low complexity" evidence="1">
    <location>
        <begin position="200"/>
        <end position="218"/>
    </location>
</feature>
<feature type="region of interest" description="Disordered" evidence="1">
    <location>
        <begin position="183"/>
        <end position="224"/>
    </location>
</feature>
<name>A0A6A4YWR2_9STRA</name>
<evidence type="ECO:0000313" key="2">
    <source>
        <dbReference type="EMBL" id="KAF0701632.1"/>
    </source>
</evidence>